<dbReference type="RefSeq" id="WP_043917981.1">
    <property type="nucleotide sequence ID" value="NZ_FZPF01000001.1"/>
</dbReference>
<dbReference type="Proteomes" id="UP000032232">
    <property type="component" value="Unassembled WGS sequence"/>
</dbReference>
<gene>
    <name evidence="3" type="ORF">jaqu_11350</name>
</gene>
<keyword evidence="4" id="KW-1185">Reference proteome</keyword>
<reference evidence="3 4" key="1">
    <citation type="submission" date="2015-02" db="EMBL/GenBank/DDBJ databases">
        <title>Genome Sequence of Jannaschia aquimarina DSM28248, a member of the Roseobacter clade.</title>
        <authorList>
            <person name="Voget S."/>
            <person name="Daniel R."/>
        </authorList>
    </citation>
    <scope>NUCLEOTIDE SEQUENCE [LARGE SCALE GENOMIC DNA]</scope>
    <source>
        <strain evidence="3 4">GSW-M26</strain>
    </source>
</reference>
<dbReference type="OrthoDB" id="7870250at2"/>
<dbReference type="AlphaFoldDB" id="A0A0D1DAX6"/>
<protein>
    <recommendedName>
        <fullName evidence="5">Membrane-bound metallopeptidase</fullName>
    </recommendedName>
</protein>
<dbReference type="STRING" id="935700.jaqu_11350"/>
<evidence type="ECO:0000256" key="2">
    <source>
        <dbReference type="SAM" id="Phobius"/>
    </source>
</evidence>
<keyword evidence="2" id="KW-0812">Transmembrane</keyword>
<keyword evidence="1" id="KW-0175">Coiled coil</keyword>
<sequence>MNRTEFVIAIAVILFLAFVLGWVASWLVGRFGRVTQNDMTELDGMAQALHEAEEQRDQAIAWIHHREGELGQQLQEAQAEARAAMEGLREARHEAEELRRYIESVNSGSQAAS</sequence>
<organism evidence="3 4">
    <name type="scientific">Jannaschia aquimarina</name>
    <dbReference type="NCBI Taxonomy" id="935700"/>
    <lineage>
        <taxon>Bacteria</taxon>
        <taxon>Pseudomonadati</taxon>
        <taxon>Pseudomonadota</taxon>
        <taxon>Alphaproteobacteria</taxon>
        <taxon>Rhodobacterales</taxon>
        <taxon>Roseobacteraceae</taxon>
        <taxon>Jannaschia</taxon>
    </lineage>
</organism>
<evidence type="ECO:0000313" key="4">
    <source>
        <dbReference type="Proteomes" id="UP000032232"/>
    </source>
</evidence>
<keyword evidence="2" id="KW-1133">Transmembrane helix</keyword>
<feature type="transmembrane region" description="Helical" evidence="2">
    <location>
        <begin position="6"/>
        <end position="29"/>
    </location>
</feature>
<accession>A0A0D1DAX6</accession>
<name>A0A0D1DAX6_9RHOB</name>
<evidence type="ECO:0008006" key="5">
    <source>
        <dbReference type="Google" id="ProtNLM"/>
    </source>
</evidence>
<proteinExistence type="predicted"/>
<dbReference type="EMBL" id="JYFE01000022">
    <property type="protein sequence ID" value="KIT17093.1"/>
    <property type="molecule type" value="Genomic_DNA"/>
</dbReference>
<evidence type="ECO:0000313" key="3">
    <source>
        <dbReference type="EMBL" id="KIT17093.1"/>
    </source>
</evidence>
<feature type="coiled-coil region" evidence="1">
    <location>
        <begin position="71"/>
        <end position="98"/>
    </location>
</feature>
<comment type="caution">
    <text evidence="3">The sequence shown here is derived from an EMBL/GenBank/DDBJ whole genome shotgun (WGS) entry which is preliminary data.</text>
</comment>
<dbReference type="PATRIC" id="fig|935700.4.peg.1181"/>
<evidence type="ECO:0000256" key="1">
    <source>
        <dbReference type="SAM" id="Coils"/>
    </source>
</evidence>
<keyword evidence="2" id="KW-0472">Membrane</keyword>